<dbReference type="Pfam" id="PF03992">
    <property type="entry name" value="ABM"/>
    <property type="match status" value="1"/>
</dbReference>
<keyword evidence="2" id="KW-0503">Monooxygenase</keyword>
<name>A0A4V5NV54_9GAMM</name>
<evidence type="ECO:0000313" key="2">
    <source>
        <dbReference type="EMBL" id="TKB49172.1"/>
    </source>
</evidence>
<feature type="domain" description="ABM" evidence="1">
    <location>
        <begin position="2"/>
        <end position="90"/>
    </location>
</feature>
<dbReference type="AlphaFoldDB" id="A0A4V5NV54"/>
<reference evidence="2 3" key="1">
    <citation type="submission" date="2019-04" db="EMBL/GenBank/DDBJ databases">
        <authorList>
            <person name="Hwang J.C."/>
        </authorList>
    </citation>
    <scope>NUCLEOTIDE SEQUENCE [LARGE SCALE GENOMIC DNA]</scope>
    <source>
        <strain evidence="2 3">IMCC35002</strain>
    </source>
</reference>
<dbReference type="Proteomes" id="UP000305675">
    <property type="component" value="Unassembled WGS sequence"/>
</dbReference>
<dbReference type="PROSITE" id="PS51725">
    <property type="entry name" value="ABM"/>
    <property type="match status" value="1"/>
</dbReference>
<evidence type="ECO:0000259" key="1">
    <source>
        <dbReference type="PROSITE" id="PS51725"/>
    </source>
</evidence>
<dbReference type="InterPro" id="IPR011008">
    <property type="entry name" value="Dimeric_a/b-barrel"/>
</dbReference>
<proteinExistence type="predicted"/>
<dbReference type="SUPFAM" id="SSF54909">
    <property type="entry name" value="Dimeric alpha+beta barrel"/>
    <property type="match status" value="1"/>
</dbReference>
<dbReference type="GO" id="GO:0004497">
    <property type="term" value="F:monooxygenase activity"/>
    <property type="evidence" value="ECO:0007669"/>
    <property type="project" value="UniProtKB-KW"/>
</dbReference>
<protein>
    <submittedName>
        <fullName evidence="2">Antibiotic biosynthesis monooxygenase</fullName>
    </submittedName>
</protein>
<dbReference type="PANTHER" id="PTHR37811">
    <property type="entry name" value="BLL5343 PROTEIN"/>
    <property type="match status" value="1"/>
</dbReference>
<dbReference type="RefSeq" id="WP_136865370.1">
    <property type="nucleotide sequence ID" value="NZ_SWCJ01000028.1"/>
</dbReference>
<dbReference type="InterPro" id="IPR052936">
    <property type="entry name" value="Jasmonate_Hydroxylase-like"/>
</dbReference>
<accession>A0A4V5NV54</accession>
<evidence type="ECO:0000313" key="3">
    <source>
        <dbReference type="Proteomes" id="UP000305675"/>
    </source>
</evidence>
<sequence>MYAVLFEVVPKADGKAEYLELAAQLRPLLEGQPGFISIERFQSLVEQNKLLSLSYWDSEAAIADWKAQMNHQLAQQQGKARLFDTYRIRVAKVEREYQMGH</sequence>
<dbReference type="Gene3D" id="3.30.70.100">
    <property type="match status" value="1"/>
</dbReference>
<gene>
    <name evidence="2" type="ORF">FCL42_20935</name>
</gene>
<keyword evidence="2" id="KW-0560">Oxidoreductase</keyword>
<organism evidence="2 3">
    <name type="scientific">Ferrimonas aestuarii</name>
    <dbReference type="NCBI Taxonomy" id="2569539"/>
    <lineage>
        <taxon>Bacteria</taxon>
        <taxon>Pseudomonadati</taxon>
        <taxon>Pseudomonadota</taxon>
        <taxon>Gammaproteobacteria</taxon>
        <taxon>Alteromonadales</taxon>
        <taxon>Ferrimonadaceae</taxon>
        <taxon>Ferrimonas</taxon>
    </lineage>
</organism>
<dbReference type="InterPro" id="IPR007138">
    <property type="entry name" value="ABM_dom"/>
</dbReference>
<dbReference type="OrthoDB" id="9797060at2"/>
<dbReference type="EMBL" id="SWCJ01000028">
    <property type="protein sequence ID" value="TKB49172.1"/>
    <property type="molecule type" value="Genomic_DNA"/>
</dbReference>
<dbReference type="PANTHER" id="PTHR37811:SF2">
    <property type="entry name" value="ABM DOMAIN-CONTAINING PROTEIN"/>
    <property type="match status" value="1"/>
</dbReference>
<comment type="caution">
    <text evidence="2">The sequence shown here is derived from an EMBL/GenBank/DDBJ whole genome shotgun (WGS) entry which is preliminary data.</text>
</comment>
<keyword evidence="3" id="KW-1185">Reference proteome</keyword>